<dbReference type="OrthoDB" id="9776746at2"/>
<dbReference type="GO" id="GO:0003677">
    <property type="term" value="F:DNA binding"/>
    <property type="evidence" value="ECO:0007669"/>
    <property type="project" value="UniProtKB-KW"/>
</dbReference>
<dbReference type="InterPro" id="IPR014710">
    <property type="entry name" value="RmlC-like_jellyroll"/>
</dbReference>
<evidence type="ECO:0000259" key="5">
    <source>
        <dbReference type="PROSITE" id="PS51063"/>
    </source>
</evidence>
<dbReference type="PROSITE" id="PS51063">
    <property type="entry name" value="HTH_CRP_2"/>
    <property type="match status" value="1"/>
</dbReference>
<protein>
    <submittedName>
        <fullName evidence="6">Transcriptional regulator, Crp/Fnr family</fullName>
    </submittedName>
</protein>
<evidence type="ECO:0000256" key="2">
    <source>
        <dbReference type="ARBA" id="ARBA00023125"/>
    </source>
</evidence>
<keyword evidence="7" id="KW-1185">Reference proteome</keyword>
<dbReference type="InterPro" id="IPR036390">
    <property type="entry name" value="WH_DNA-bd_sf"/>
</dbReference>
<dbReference type="GO" id="GO:0003700">
    <property type="term" value="F:DNA-binding transcription factor activity"/>
    <property type="evidence" value="ECO:0007669"/>
    <property type="project" value="TreeGrafter"/>
</dbReference>
<gene>
    <name evidence="6" type="ORF">DealDRAFT_0168</name>
</gene>
<evidence type="ECO:0000256" key="1">
    <source>
        <dbReference type="ARBA" id="ARBA00023015"/>
    </source>
</evidence>
<comment type="caution">
    <text evidence="6">The sequence shown here is derived from an EMBL/GenBank/DDBJ whole genome shotgun (WGS) entry which is preliminary data.</text>
</comment>
<dbReference type="SUPFAM" id="SSF46785">
    <property type="entry name" value="Winged helix' DNA-binding domain"/>
    <property type="match status" value="1"/>
</dbReference>
<dbReference type="Gene3D" id="1.10.10.10">
    <property type="entry name" value="Winged helix-like DNA-binding domain superfamily/Winged helix DNA-binding domain"/>
    <property type="match status" value="1"/>
</dbReference>
<organism evidence="6 7">
    <name type="scientific">Dethiobacter alkaliphilus AHT 1</name>
    <dbReference type="NCBI Taxonomy" id="555088"/>
    <lineage>
        <taxon>Bacteria</taxon>
        <taxon>Bacillati</taxon>
        <taxon>Bacillota</taxon>
        <taxon>Dethiobacteria</taxon>
        <taxon>Dethiobacterales</taxon>
        <taxon>Dethiobacteraceae</taxon>
        <taxon>Dethiobacter</taxon>
    </lineage>
</organism>
<dbReference type="STRING" id="555088.DealDRAFT_0168"/>
<evidence type="ECO:0000313" key="6">
    <source>
        <dbReference type="EMBL" id="EEG78894.1"/>
    </source>
</evidence>
<name>C0GCF9_DETAL</name>
<keyword evidence="1" id="KW-0805">Transcription regulation</keyword>
<dbReference type="Pfam" id="PF00027">
    <property type="entry name" value="cNMP_binding"/>
    <property type="match status" value="1"/>
</dbReference>
<dbReference type="PROSITE" id="PS50042">
    <property type="entry name" value="CNMP_BINDING_3"/>
    <property type="match status" value="1"/>
</dbReference>
<accession>C0GCF9</accession>
<dbReference type="EMBL" id="ACJM01000001">
    <property type="protein sequence ID" value="EEG78894.1"/>
    <property type="molecule type" value="Genomic_DNA"/>
</dbReference>
<reference evidence="6 7" key="1">
    <citation type="submission" date="2009-02" db="EMBL/GenBank/DDBJ databases">
        <title>Sequencing of the draft genome and assembly of Dethiobacter alkaliphilus AHT 1.</title>
        <authorList>
            <consortium name="US DOE Joint Genome Institute (JGI-PGF)"/>
            <person name="Lucas S."/>
            <person name="Copeland A."/>
            <person name="Lapidus A."/>
            <person name="Glavina del Rio T."/>
            <person name="Dalin E."/>
            <person name="Tice H."/>
            <person name="Bruce D."/>
            <person name="Goodwin L."/>
            <person name="Pitluck S."/>
            <person name="Larimer F."/>
            <person name="Land M.L."/>
            <person name="Hauser L."/>
            <person name="Muyzer G."/>
        </authorList>
    </citation>
    <scope>NUCLEOTIDE SEQUENCE [LARGE SCALE GENOMIC DNA]</scope>
    <source>
        <strain evidence="6 7">AHT 1</strain>
    </source>
</reference>
<dbReference type="PANTHER" id="PTHR24567">
    <property type="entry name" value="CRP FAMILY TRANSCRIPTIONAL REGULATORY PROTEIN"/>
    <property type="match status" value="1"/>
</dbReference>
<dbReference type="InterPro" id="IPR050397">
    <property type="entry name" value="Env_Response_Regulators"/>
</dbReference>
<dbReference type="SUPFAM" id="SSF51206">
    <property type="entry name" value="cAMP-binding domain-like"/>
    <property type="match status" value="1"/>
</dbReference>
<dbReference type="AlphaFoldDB" id="C0GCF9"/>
<evidence type="ECO:0000259" key="4">
    <source>
        <dbReference type="PROSITE" id="PS50042"/>
    </source>
</evidence>
<dbReference type="InterPro" id="IPR012318">
    <property type="entry name" value="HTH_CRP"/>
</dbReference>
<keyword evidence="2" id="KW-0238">DNA-binding</keyword>
<keyword evidence="3" id="KW-0804">Transcription</keyword>
<evidence type="ECO:0000313" key="7">
    <source>
        <dbReference type="Proteomes" id="UP000006443"/>
    </source>
</evidence>
<dbReference type="SMART" id="SM00419">
    <property type="entry name" value="HTH_CRP"/>
    <property type="match status" value="1"/>
</dbReference>
<evidence type="ECO:0000256" key="3">
    <source>
        <dbReference type="ARBA" id="ARBA00023163"/>
    </source>
</evidence>
<dbReference type="SMART" id="SM00100">
    <property type="entry name" value="cNMP"/>
    <property type="match status" value="1"/>
</dbReference>
<dbReference type="RefSeq" id="WP_008513935.1">
    <property type="nucleotide sequence ID" value="NZ_ACJM01000001.1"/>
</dbReference>
<dbReference type="PRINTS" id="PR00034">
    <property type="entry name" value="HTHCRP"/>
</dbReference>
<dbReference type="CDD" id="cd00038">
    <property type="entry name" value="CAP_ED"/>
    <property type="match status" value="1"/>
</dbReference>
<dbReference type="Pfam" id="PF13545">
    <property type="entry name" value="HTH_Crp_2"/>
    <property type="match status" value="1"/>
</dbReference>
<dbReference type="InterPro" id="IPR036388">
    <property type="entry name" value="WH-like_DNA-bd_sf"/>
</dbReference>
<feature type="domain" description="Cyclic nucleotide-binding" evidence="4">
    <location>
        <begin position="19"/>
        <end position="141"/>
    </location>
</feature>
<sequence length="229" mass="26221">MSSLDKKLIYDKMKSLYSFMEYFSPKQEELFIEGMFSRQFTPGSVLMEDGFSCNNIFFILDGSIRISRISEEGREVVLYRIHRGDFCLMTAYSIMTDTDFPAIAQVEEQTEVIALPAKVFKQILQENPQLQSFIFASSLNRLKDVIGVLENITFTGIKQRLAKFLIMLANERSSDKLKITHEQIALEIGSSREVISRTLKNLEEEGAVQLSRGRIQILSLESLKKIILL</sequence>
<dbReference type="Proteomes" id="UP000006443">
    <property type="component" value="Unassembled WGS sequence"/>
</dbReference>
<dbReference type="InterPro" id="IPR018490">
    <property type="entry name" value="cNMP-bd_dom_sf"/>
</dbReference>
<dbReference type="InterPro" id="IPR000595">
    <property type="entry name" value="cNMP-bd_dom"/>
</dbReference>
<dbReference type="PANTHER" id="PTHR24567:SF26">
    <property type="entry name" value="REGULATORY PROTEIN YEIL"/>
    <property type="match status" value="1"/>
</dbReference>
<proteinExistence type="predicted"/>
<dbReference type="eggNOG" id="COG0664">
    <property type="taxonomic scope" value="Bacteria"/>
</dbReference>
<dbReference type="Gene3D" id="2.60.120.10">
    <property type="entry name" value="Jelly Rolls"/>
    <property type="match status" value="1"/>
</dbReference>
<feature type="domain" description="HTH crp-type" evidence="5">
    <location>
        <begin position="155"/>
        <end position="221"/>
    </location>
</feature>
<dbReference type="GO" id="GO:0005829">
    <property type="term" value="C:cytosol"/>
    <property type="evidence" value="ECO:0007669"/>
    <property type="project" value="TreeGrafter"/>
</dbReference>